<dbReference type="AlphaFoldDB" id="A0A2P4RIJ6"/>
<dbReference type="InterPro" id="IPR012902">
    <property type="entry name" value="N_methyl_site"/>
</dbReference>
<keyword evidence="1" id="KW-0812">Transmembrane</keyword>
<evidence type="ECO:0000313" key="5">
    <source>
        <dbReference type="Proteomes" id="UP001199322"/>
    </source>
</evidence>
<gene>
    <name evidence="3" type="ORF">DEE74_22470</name>
    <name evidence="2" type="ORF">R38712_01734</name>
</gene>
<dbReference type="GeneID" id="61387720"/>
<evidence type="ECO:0000313" key="2">
    <source>
        <dbReference type="EMBL" id="CAJ0723188.1"/>
    </source>
</evidence>
<feature type="transmembrane region" description="Helical" evidence="1">
    <location>
        <begin position="6"/>
        <end position="31"/>
    </location>
</feature>
<sequence>MKYRYAAFTLVELTIALVIAALLTGAAIQTWSRHHERARRTAAHAALVSTMVELERQYAHTGNSSSPANIPEYISGYHLLAGPCDGRAAAHCIEVVAQPVHAGTDCGALILRNTGERFTQIGNTRQPASPACWP</sequence>
<accession>A0A2P4RIJ6</accession>
<dbReference type="EMBL" id="QGBI01000027">
    <property type="protein sequence ID" value="MBX3892638.1"/>
    <property type="molecule type" value="Genomic_DNA"/>
</dbReference>
<dbReference type="EMBL" id="CATWFT010000004">
    <property type="protein sequence ID" value="CAJ0723188.1"/>
    <property type="molecule type" value="Genomic_DNA"/>
</dbReference>
<evidence type="ECO:0000313" key="4">
    <source>
        <dbReference type="Proteomes" id="UP001189303"/>
    </source>
</evidence>
<dbReference type="Proteomes" id="UP001199322">
    <property type="component" value="Unassembled WGS sequence"/>
</dbReference>
<dbReference type="Gene3D" id="3.30.700.10">
    <property type="entry name" value="Glycoprotein, Type 4 Pilin"/>
    <property type="match status" value="1"/>
</dbReference>
<comment type="caution">
    <text evidence="3">The sequence shown here is derived from an EMBL/GenBank/DDBJ whole genome shotgun (WGS) entry which is preliminary data.</text>
</comment>
<dbReference type="RefSeq" id="WP_009238855.1">
    <property type="nucleotide sequence ID" value="NZ_CABKQE010000001.1"/>
</dbReference>
<evidence type="ECO:0000313" key="3">
    <source>
        <dbReference type="EMBL" id="MBX3892638.1"/>
    </source>
</evidence>
<dbReference type="Proteomes" id="UP001189303">
    <property type="component" value="Unassembled WGS sequence"/>
</dbReference>
<reference evidence="2 4" key="2">
    <citation type="submission" date="2023-07" db="EMBL/GenBank/DDBJ databases">
        <authorList>
            <person name="Peeters C."/>
        </authorList>
    </citation>
    <scope>NUCLEOTIDE SEQUENCE [LARGE SCALE GENOMIC DNA]</scope>
    <source>
        <strain evidence="2 4">R-38712</strain>
    </source>
</reference>
<dbReference type="InterPro" id="IPR045584">
    <property type="entry name" value="Pilin-like"/>
</dbReference>
<keyword evidence="1" id="KW-1133">Transmembrane helix</keyword>
<reference evidence="3" key="1">
    <citation type="submission" date="2018-06" db="EMBL/GenBank/DDBJ databases">
        <authorList>
            <person name="O'Rourke A."/>
        </authorList>
    </citation>
    <scope>NUCLEOTIDE SEQUENCE</scope>
    <source>
        <strain evidence="3">132550021-3</strain>
    </source>
</reference>
<protein>
    <submittedName>
        <fullName evidence="3">Prepilin-type N-terminal cleavage/methylation domain-containing protein</fullName>
    </submittedName>
</protein>
<proteinExistence type="predicted"/>
<dbReference type="SUPFAM" id="SSF54523">
    <property type="entry name" value="Pili subunits"/>
    <property type="match status" value="1"/>
</dbReference>
<name>A0A2P4RIJ6_RALPI</name>
<keyword evidence="1" id="KW-0472">Membrane</keyword>
<organism evidence="3 5">
    <name type="scientific">Ralstonia pickettii</name>
    <name type="common">Burkholderia pickettii</name>
    <dbReference type="NCBI Taxonomy" id="329"/>
    <lineage>
        <taxon>Bacteria</taxon>
        <taxon>Pseudomonadati</taxon>
        <taxon>Pseudomonadota</taxon>
        <taxon>Betaproteobacteria</taxon>
        <taxon>Burkholderiales</taxon>
        <taxon>Burkholderiaceae</taxon>
        <taxon>Ralstonia</taxon>
    </lineage>
</organism>
<keyword evidence="4" id="KW-1185">Reference proteome</keyword>
<evidence type="ECO:0000256" key="1">
    <source>
        <dbReference type="SAM" id="Phobius"/>
    </source>
</evidence>
<dbReference type="Pfam" id="PF07963">
    <property type="entry name" value="N_methyl"/>
    <property type="match status" value="1"/>
</dbReference>